<keyword evidence="3" id="KW-1185">Reference proteome</keyword>
<evidence type="ECO:0000313" key="2">
    <source>
        <dbReference type="EMBL" id="USP73913.1"/>
    </source>
</evidence>
<reference evidence="2" key="1">
    <citation type="submission" date="2021-12" db="EMBL/GenBank/DDBJ databases">
        <title>Curvularia clavata genome.</title>
        <authorList>
            <person name="Cao Y."/>
        </authorList>
    </citation>
    <scope>NUCLEOTIDE SEQUENCE</scope>
    <source>
        <strain evidence="2">Yc1106</strain>
    </source>
</reference>
<accession>A0A9Q9DNG9</accession>
<sequence>MDHYPTVRVNERETPNSRISSRHDSVSSIGKGTTVTRGSPTKRTMDSTEQQSYSYHSFPSPSTHSPDSSSSRSNSTTSNDSNFRRIEEQYSRYTNAPPPYSEKQYEGKTDDEKTSMRMKDYTKELSRIMTRQLVRGIKISEREKAKTQANK</sequence>
<feature type="compositionally biased region" description="Basic and acidic residues" evidence="1">
    <location>
        <begin position="1"/>
        <end position="25"/>
    </location>
</feature>
<dbReference type="VEuPathDB" id="FungiDB:yc1106_01187"/>
<evidence type="ECO:0000256" key="1">
    <source>
        <dbReference type="SAM" id="MobiDB-lite"/>
    </source>
</evidence>
<feature type="compositionally biased region" description="Low complexity" evidence="1">
    <location>
        <begin position="52"/>
        <end position="81"/>
    </location>
</feature>
<feature type="compositionally biased region" description="Polar residues" evidence="1">
    <location>
        <begin position="30"/>
        <end position="51"/>
    </location>
</feature>
<dbReference type="EMBL" id="CP089274">
    <property type="protein sequence ID" value="USP73913.1"/>
    <property type="molecule type" value="Genomic_DNA"/>
</dbReference>
<gene>
    <name evidence="2" type="ORF">yc1106_01187</name>
</gene>
<dbReference type="Proteomes" id="UP001056012">
    <property type="component" value="Chromosome 1"/>
</dbReference>
<dbReference type="AlphaFoldDB" id="A0A9Q9DNG9"/>
<feature type="region of interest" description="Disordered" evidence="1">
    <location>
        <begin position="1"/>
        <end position="116"/>
    </location>
</feature>
<organism evidence="2 3">
    <name type="scientific">Curvularia clavata</name>
    <dbReference type="NCBI Taxonomy" id="95742"/>
    <lineage>
        <taxon>Eukaryota</taxon>
        <taxon>Fungi</taxon>
        <taxon>Dikarya</taxon>
        <taxon>Ascomycota</taxon>
        <taxon>Pezizomycotina</taxon>
        <taxon>Dothideomycetes</taxon>
        <taxon>Pleosporomycetidae</taxon>
        <taxon>Pleosporales</taxon>
        <taxon>Pleosporineae</taxon>
        <taxon>Pleosporaceae</taxon>
        <taxon>Curvularia</taxon>
    </lineage>
</organism>
<name>A0A9Q9DNG9_CURCL</name>
<evidence type="ECO:0000313" key="3">
    <source>
        <dbReference type="Proteomes" id="UP001056012"/>
    </source>
</evidence>
<dbReference type="OrthoDB" id="3772124at2759"/>
<protein>
    <submittedName>
        <fullName evidence="2">Uncharacterized protein</fullName>
    </submittedName>
</protein>
<feature type="compositionally biased region" description="Basic and acidic residues" evidence="1">
    <location>
        <begin position="103"/>
        <end position="116"/>
    </location>
</feature>
<proteinExistence type="predicted"/>